<accession>A0A1G4VZU2</accession>
<name>A0A1G4VZU2_9FLAO</name>
<dbReference type="eggNOG" id="COG3485">
    <property type="taxonomic scope" value="Bacteria"/>
</dbReference>
<dbReference type="AlphaFoldDB" id="A0A1G4VZU2"/>
<evidence type="ECO:0000256" key="4">
    <source>
        <dbReference type="SAM" id="SignalP"/>
    </source>
</evidence>
<dbReference type="EMBL" id="FMTY01000005">
    <property type="protein sequence ID" value="SCX14455.1"/>
    <property type="molecule type" value="Genomic_DNA"/>
</dbReference>
<evidence type="ECO:0000256" key="1">
    <source>
        <dbReference type="ARBA" id="ARBA00007825"/>
    </source>
</evidence>
<dbReference type="InterPro" id="IPR000627">
    <property type="entry name" value="Intradiol_dOase_C"/>
</dbReference>
<evidence type="ECO:0000313" key="7">
    <source>
        <dbReference type="Proteomes" id="UP000182124"/>
    </source>
</evidence>
<sequence length="214" mass="24140">MKPSSKVIAVLLCSLLMTFCRNQETNSEMSLNEPTATLQTDICDDPDAAIECCFANMPKQLTSTMVIPDDDSKSEKLIISGTVYRKDKTPYPNVIIYAYHTDSKGEYSKKGTETGYQKWHGSHHGWCKTDKKGYYRIETIRPASYPKTTAPQHIHSAIKIPGNEPFYITDFMFKDDPNLPKNMQNKYSLQGGSGIVDVKKVGNVWMGKRDIVLN</sequence>
<dbReference type="STRING" id="329186.SAMN02927925_02074"/>
<dbReference type="PANTHER" id="PTHR33711:SF11">
    <property type="entry name" value="DIOXYGENASE"/>
    <property type="match status" value="1"/>
</dbReference>
<comment type="similarity">
    <text evidence="1">Belongs to the intradiol ring-cleavage dioxygenase family.</text>
</comment>
<feature type="domain" description="Intradiol ring-cleavage dioxygenases" evidence="5">
    <location>
        <begin position="64"/>
        <end position="183"/>
    </location>
</feature>
<keyword evidence="3" id="KW-0560">Oxidoreductase</keyword>
<dbReference type="GO" id="GO:0016702">
    <property type="term" value="F:oxidoreductase activity, acting on single donors with incorporation of molecular oxygen, incorporation of two atoms of oxygen"/>
    <property type="evidence" value="ECO:0007669"/>
    <property type="project" value="InterPro"/>
</dbReference>
<evidence type="ECO:0000256" key="3">
    <source>
        <dbReference type="ARBA" id="ARBA00023002"/>
    </source>
</evidence>
<evidence type="ECO:0000256" key="2">
    <source>
        <dbReference type="ARBA" id="ARBA00022964"/>
    </source>
</evidence>
<dbReference type="Proteomes" id="UP000182124">
    <property type="component" value="Unassembled WGS sequence"/>
</dbReference>
<protein>
    <submittedName>
        <fullName evidence="6">Protocatechuate 3,4-dioxygenase beta subunit</fullName>
    </submittedName>
</protein>
<proteinExistence type="inferred from homology"/>
<evidence type="ECO:0000313" key="6">
    <source>
        <dbReference type="EMBL" id="SCX14455.1"/>
    </source>
</evidence>
<dbReference type="Gene3D" id="2.60.130.10">
    <property type="entry name" value="Aromatic compound dioxygenase"/>
    <property type="match status" value="1"/>
</dbReference>
<feature type="chain" id="PRO_5010317796" evidence="4">
    <location>
        <begin position="23"/>
        <end position="214"/>
    </location>
</feature>
<dbReference type="InterPro" id="IPR015889">
    <property type="entry name" value="Intradiol_dOase_core"/>
</dbReference>
<dbReference type="GO" id="GO:0008199">
    <property type="term" value="F:ferric iron binding"/>
    <property type="evidence" value="ECO:0007669"/>
    <property type="project" value="InterPro"/>
</dbReference>
<reference evidence="6 7" key="1">
    <citation type="submission" date="2016-10" db="EMBL/GenBank/DDBJ databases">
        <authorList>
            <person name="de Groot N.N."/>
        </authorList>
    </citation>
    <scope>NUCLEOTIDE SEQUENCE [LARGE SCALE GENOMIC DNA]</scope>
    <source>
        <strain evidence="6 7">CGMCC 1.3801</strain>
    </source>
</reference>
<dbReference type="RefSeq" id="WP_023575745.1">
    <property type="nucleotide sequence ID" value="NZ_CBCSBQ010000004.1"/>
</dbReference>
<dbReference type="Pfam" id="PF00775">
    <property type="entry name" value="Dioxygenase_C"/>
    <property type="match status" value="1"/>
</dbReference>
<feature type="signal peptide" evidence="4">
    <location>
        <begin position="1"/>
        <end position="22"/>
    </location>
</feature>
<gene>
    <name evidence="6" type="ORF">SAMN02927925_02074</name>
</gene>
<keyword evidence="4" id="KW-0732">Signal</keyword>
<keyword evidence="2 6" id="KW-0223">Dioxygenase</keyword>
<dbReference type="SUPFAM" id="SSF49482">
    <property type="entry name" value="Aromatic compound dioxygenase"/>
    <property type="match status" value="1"/>
</dbReference>
<organism evidence="6 7">
    <name type="scientific">Flavobacterium saliperosum</name>
    <dbReference type="NCBI Taxonomy" id="329186"/>
    <lineage>
        <taxon>Bacteria</taxon>
        <taxon>Pseudomonadati</taxon>
        <taxon>Bacteroidota</taxon>
        <taxon>Flavobacteriia</taxon>
        <taxon>Flavobacteriales</taxon>
        <taxon>Flavobacteriaceae</taxon>
        <taxon>Flavobacterium</taxon>
    </lineage>
</organism>
<dbReference type="PANTHER" id="PTHR33711">
    <property type="entry name" value="DIOXYGENASE, PUTATIVE (AFU_ORTHOLOGUE AFUA_2G02910)-RELATED"/>
    <property type="match status" value="1"/>
</dbReference>
<dbReference type="InterPro" id="IPR050770">
    <property type="entry name" value="Intradiol_RC_Dioxygenase"/>
</dbReference>
<evidence type="ECO:0000259" key="5">
    <source>
        <dbReference type="Pfam" id="PF00775"/>
    </source>
</evidence>